<keyword evidence="2" id="KW-1185">Reference proteome</keyword>
<dbReference type="InterPro" id="IPR052964">
    <property type="entry name" value="Sporulation_signal_mat"/>
</dbReference>
<organism evidence="1 2">
    <name type="scientific">Gordonia araii NBRC 100433</name>
    <dbReference type="NCBI Taxonomy" id="1073574"/>
    <lineage>
        <taxon>Bacteria</taxon>
        <taxon>Bacillati</taxon>
        <taxon>Actinomycetota</taxon>
        <taxon>Actinomycetes</taxon>
        <taxon>Mycobacteriales</taxon>
        <taxon>Gordoniaceae</taxon>
        <taxon>Gordonia</taxon>
    </lineage>
</organism>
<proteinExistence type="predicted"/>
<accession>G7H1K7</accession>
<gene>
    <name evidence="1" type="ORF">GOARA_045_00860</name>
</gene>
<dbReference type="STRING" id="1073574.GOARA_045_00860"/>
<reference evidence="1 2" key="1">
    <citation type="submission" date="2011-11" db="EMBL/GenBank/DDBJ databases">
        <title>Whole genome shotgun sequence of Gordonia araii NBRC 100433.</title>
        <authorList>
            <person name="Yoshida Y."/>
            <person name="Hosoyama A."/>
            <person name="Tsuchikane K."/>
            <person name="Katsumata H."/>
            <person name="Yamazaki S."/>
            <person name="Fujita N."/>
        </authorList>
    </citation>
    <scope>NUCLEOTIDE SEQUENCE [LARGE SCALE GENOMIC DNA]</scope>
    <source>
        <strain evidence="1 2">NBRC 100433</strain>
    </source>
</reference>
<name>G7H1K7_9ACTN</name>
<evidence type="ECO:0000313" key="1">
    <source>
        <dbReference type="EMBL" id="GAB09732.1"/>
    </source>
</evidence>
<comment type="caution">
    <text evidence="1">The sequence shown here is derived from an EMBL/GenBank/DDBJ whole genome shotgun (WGS) entry which is preliminary data.</text>
</comment>
<sequence length="280" mass="29752">MGAGPQHAGHRPDASYTTSRLLAGVARVVDGVAGVRSRDGYRRSGLLAGRFADSHPRFAQRWPRVAEAVDAPATAITADTLKIVLGVAMCATRNPRHQGLLAAGDLALSRLSTARTNLGREGADDMMDALSVMALLTAAEGDAAPRRYLAAVNVQLGLSYVMAGVAKLASYEWNSGEAVRMIMSTESFGDPALHRWFSDHRRAGQAITWTVAVGEVCYPLLYLVPNPRAARALAAAGMGFHLVVAAKMSLPQFVYAFGAAYPAVFWAIGQRHSARLAPAP</sequence>
<dbReference type="EMBL" id="BAEE01000045">
    <property type="protein sequence ID" value="GAB09732.1"/>
    <property type="molecule type" value="Genomic_DNA"/>
</dbReference>
<dbReference type="AlphaFoldDB" id="G7H1K7"/>
<dbReference type="Proteomes" id="UP000035088">
    <property type="component" value="Unassembled WGS sequence"/>
</dbReference>
<evidence type="ECO:0000313" key="2">
    <source>
        <dbReference type="Proteomes" id="UP000035088"/>
    </source>
</evidence>
<dbReference type="PANTHER" id="PTHR39535">
    <property type="entry name" value="SPORULATION-DELAYING PROTEIN SDPB"/>
    <property type="match status" value="1"/>
</dbReference>
<dbReference type="OrthoDB" id="5422338at2"/>
<dbReference type="PANTHER" id="PTHR39535:SF2">
    <property type="entry name" value="HTTM DOMAIN-CONTAINING PROTEIN"/>
    <property type="match status" value="1"/>
</dbReference>
<protein>
    <recommendedName>
        <fullName evidence="3">HTTM domain-containing protein</fullName>
    </recommendedName>
</protein>
<evidence type="ECO:0008006" key="3">
    <source>
        <dbReference type="Google" id="ProtNLM"/>
    </source>
</evidence>